<dbReference type="PANTHER" id="PTHR36701:SF1">
    <property type="entry name" value="EPOXYQUEUOSINE REDUCTASE QUEH"/>
    <property type="match status" value="1"/>
</dbReference>
<comment type="similarity">
    <text evidence="3 17">Belongs to the QueH family.</text>
</comment>
<feature type="binding site" evidence="17">
    <location>
        <position position="89"/>
    </location>
    <ligand>
        <name>[4Fe-4S] cluster</name>
        <dbReference type="ChEBI" id="CHEBI:49883"/>
    </ligand>
</feature>
<dbReference type="InterPro" id="IPR003828">
    <property type="entry name" value="QueH"/>
</dbReference>
<keyword evidence="11 17" id="KW-0408">Iron</keyword>
<keyword evidence="14 17" id="KW-0676">Redox-active center</keyword>
<evidence type="ECO:0000256" key="15">
    <source>
        <dbReference type="ARBA" id="ARBA00031446"/>
    </source>
</evidence>
<name>A0A3E2BP70_9BACT</name>
<evidence type="ECO:0000256" key="10">
    <source>
        <dbReference type="ARBA" id="ARBA00023002"/>
    </source>
</evidence>
<evidence type="ECO:0000256" key="8">
    <source>
        <dbReference type="ARBA" id="ARBA00022723"/>
    </source>
</evidence>
<dbReference type="PANTHER" id="PTHR36701">
    <property type="entry name" value="EPOXYQUEUOSINE REDUCTASE QUEH"/>
    <property type="match status" value="1"/>
</dbReference>
<dbReference type="HAMAP" id="MF_02089">
    <property type="entry name" value="QueH"/>
    <property type="match status" value="1"/>
</dbReference>
<feature type="binding site" evidence="17">
    <location>
        <position position="12"/>
    </location>
    <ligand>
        <name>[4Fe-4S] cluster</name>
        <dbReference type="ChEBI" id="CHEBI:49883"/>
    </ligand>
</feature>
<dbReference type="GO" id="GO:0046872">
    <property type="term" value="F:metal ion binding"/>
    <property type="evidence" value="ECO:0007669"/>
    <property type="project" value="UniProtKB-KW"/>
</dbReference>
<accession>A0A3E2BP70</accession>
<dbReference type="GO" id="GO:0008616">
    <property type="term" value="P:tRNA queuosine(34) biosynthetic process"/>
    <property type="evidence" value="ECO:0007669"/>
    <property type="project" value="UniProtKB-UniRule"/>
</dbReference>
<comment type="pathway">
    <text evidence="2 17">tRNA modification; tRNA-queuosine biosynthesis.</text>
</comment>
<dbReference type="GO" id="GO:0051539">
    <property type="term" value="F:4 iron, 4 sulfur cluster binding"/>
    <property type="evidence" value="ECO:0007669"/>
    <property type="project" value="UniProtKB-UniRule"/>
</dbReference>
<sequence>MNKSPILAHLCCAPDALYVVGLLQAEYEVVGLFYNPNIHPEEEYRLRLAEARKVAEHLQFKLIEDIYDPETWFRLTEKFKSEPEKGRRCNICFAWRLERTARKALEAGLPLFTTIMSVSPWKNSAVLNRIGRMTARKYGLKFLEADFKKKDGFNRSVRLSREFGLYRQNYCGCLYSRRPVSP</sequence>
<keyword evidence="18" id="KW-0378">Hydrolase</keyword>
<keyword evidence="8 17" id="KW-0479">Metal-binding</keyword>
<evidence type="ECO:0000256" key="12">
    <source>
        <dbReference type="ARBA" id="ARBA00023014"/>
    </source>
</evidence>
<evidence type="ECO:0000256" key="5">
    <source>
        <dbReference type="ARBA" id="ARBA00016895"/>
    </source>
</evidence>
<evidence type="ECO:0000256" key="14">
    <source>
        <dbReference type="ARBA" id="ARBA00023284"/>
    </source>
</evidence>
<dbReference type="EMBL" id="QUAH01000003">
    <property type="protein sequence ID" value="RFT16518.1"/>
    <property type="molecule type" value="Genomic_DNA"/>
</dbReference>
<dbReference type="GO" id="GO:0016787">
    <property type="term" value="F:hydrolase activity"/>
    <property type="evidence" value="ECO:0007669"/>
    <property type="project" value="UniProtKB-KW"/>
</dbReference>
<dbReference type="SUPFAM" id="SSF52402">
    <property type="entry name" value="Adenine nucleotide alpha hydrolases-like"/>
    <property type="match status" value="1"/>
</dbReference>
<dbReference type="EC" id="1.17.99.6" evidence="4 17"/>
<feature type="binding site" evidence="17">
    <location>
        <position position="11"/>
    </location>
    <ligand>
        <name>[4Fe-4S] cluster</name>
        <dbReference type="ChEBI" id="CHEBI:49883"/>
    </ligand>
</feature>
<evidence type="ECO:0000256" key="3">
    <source>
        <dbReference type="ARBA" id="ARBA00008207"/>
    </source>
</evidence>
<evidence type="ECO:0000256" key="1">
    <source>
        <dbReference type="ARBA" id="ARBA00002268"/>
    </source>
</evidence>
<dbReference type="Pfam" id="PF02677">
    <property type="entry name" value="QueH"/>
    <property type="match status" value="1"/>
</dbReference>
<keyword evidence="10 17" id="KW-0560">Oxidoreductase</keyword>
<evidence type="ECO:0000256" key="9">
    <source>
        <dbReference type="ARBA" id="ARBA00022785"/>
    </source>
</evidence>
<comment type="catalytic activity">
    <reaction evidence="16 17">
        <text>epoxyqueuosine(34) in tRNA + AH2 = queuosine(34) in tRNA + A + H2O</text>
        <dbReference type="Rhea" id="RHEA:32159"/>
        <dbReference type="Rhea" id="RHEA-COMP:18571"/>
        <dbReference type="Rhea" id="RHEA-COMP:18582"/>
        <dbReference type="ChEBI" id="CHEBI:13193"/>
        <dbReference type="ChEBI" id="CHEBI:15377"/>
        <dbReference type="ChEBI" id="CHEBI:17499"/>
        <dbReference type="ChEBI" id="CHEBI:194431"/>
        <dbReference type="ChEBI" id="CHEBI:194443"/>
        <dbReference type="EC" id="1.17.99.6"/>
    </reaction>
</comment>
<gene>
    <name evidence="17" type="primary">queH</name>
    <name evidence="18" type="ORF">OP8BY_1696</name>
</gene>
<comment type="caution">
    <text evidence="18">The sequence shown here is derived from an EMBL/GenBank/DDBJ whole genome shotgun (WGS) entry which is preliminary data.</text>
</comment>
<evidence type="ECO:0000256" key="2">
    <source>
        <dbReference type="ARBA" id="ARBA00004691"/>
    </source>
</evidence>
<organism evidence="18 19">
    <name type="scientific">Candidatus Saccharicenans subterraneus</name>
    <dbReference type="NCBI Taxonomy" id="2508984"/>
    <lineage>
        <taxon>Bacteria</taxon>
        <taxon>Candidatus Aminicenantota</taxon>
        <taxon>Candidatus Aminicenantia</taxon>
        <taxon>Candidatus Aminicenantales</taxon>
        <taxon>Candidatus Saccharicenantaceae</taxon>
        <taxon>Candidatus Saccharicenans</taxon>
    </lineage>
</organism>
<evidence type="ECO:0000256" key="6">
    <source>
        <dbReference type="ARBA" id="ARBA00022485"/>
    </source>
</evidence>
<evidence type="ECO:0000256" key="7">
    <source>
        <dbReference type="ARBA" id="ARBA00022694"/>
    </source>
</evidence>
<comment type="function">
    <text evidence="1 17">Catalyzes the conversion of epoxyqueuosine (oQ) to queuosine (Q), which is a hypermodified base found in the wobble positions of tRNA(Asp), tRNA(Asn), tRNA(His) and tRNA(Tyr).</text>
</comment>
<evidence type="ECO:0000256" key="16">
    <source>
        <dbReference type="ARBA" id="ARBA00047415"/>
    </source>
</evidence>
<dbReference type="AlphaFoldDB" id="A0A3E2BP70"/>
<protein>
    <recommendedName>
        <fullName evidence="5 17">Epoxyqueuosine reductase QueH</fullName>
        <ecNumber evidence="4 17">1.17.99.6</ecNumber>
    </recommendedName>
    <alternativeName>
        <fullName evidence="15 17">Queuosine biosynthesis protein QueH</fullName>
    </alternativeName>
</protein>
<proteinExistence type="inferred from homology"/>
<keyword evidence="13 17" id="KW-1015">Disulfide bond</keyword>
<reference evidence="18 19" key="1">
    <citation type="submission" date="2018-08" db="EMBL/GenBank/DDBJ databases">
        <title>Genome analysis of the thermophilic bacterium of the candidate phylum Aminicenantes from deep subsurface aquifer revealed its physiology and ecological role.</title>
        <authorList>
            <person name="Kadnikov V.V."/>
            <person name="Mardanov A.V."/>
            <person name="Beletsky A.V."/>
            <person name="Karnachuk O.V."/>
            <person name="Ravin N.V."/>
        </authorList>
    </citation>
    <scope>NUCLEOTIDE SEQUENCE [LARGE SCALE GENOMIC DNA]</scope>
    <source>
        <strain evidence="18">BY38</strain>
    </source>
</reference>
<feature type="binding site" evidence="17">
    <location>
        <position position="92"/>
    </location>
    <ligand>
        <name>[4Fe-4S] cluster</name>
        <dbReference type="ChEBI" id="CHEBI:49883"/>
    </ligand>
</feature>
<feature type="disulfide bond" description="Redox-active" evidence="17">
    <location>
        <begin position="171"/>
        <end position="173"/>
    </location>
</feature>
<evidence type="ECO:0000256" key="11">
    <source>
        <dbReference type="ARBA" id="ARBA00023004"/>
    </source>
</evidence>
<keyword evidence="9 17" id="KW-0671">Queuosine biosynthesis</keyword>
<keyword evidence="12 17" id="KW-0411">Iron-sulfur</keyword>
<evidence type="ECO:0000313" key="19">
    <source>
        <dbReference type="Proteomes" id="UP000257323"/>
    </source>
</evidence>
<evidence type="ECO:0000313" key="18">
    <source>
        <dbReference type="EMBL" id="RFT16518.1"/>
    </source>
</evidence>
<keyword evidence="7 17" id="KW-0819">tRNA processing</keyword>
<dbReference type="Proteomes" id="UP000257323">
    <property type="component" value="Unassembled WGS sequence"/>
</dbReference>
<dbReference type="UniPathway" id="UPA00392"/>
<evidence type="ECO:0000256" key="13">
    <source>
        <dbReference type="ARBA" id="ARBA00023157"/>
    </source>
</evidence>
<evidence type="ECO:0000256" key="17">
    <source>
        <dbReference type="HAMAP-Rule" id="MF_02089"/>
    </source>
</evidence>
<evidence type="ECO:0000256" key="4">
    <source>
        <dbReference type="ARBA" id="ARBA00012622"/>
    </source>
</evidence>
<dbReference type="GO" id="GO:0052693">
    <property type="term" value="F:epoxyqueuosine reductase activity"/>
    <property type="evidence" value="ECO:0007669"/>
    <property type="project" value="UniProtKB-UniRule"/>
</dbReference>
<keyword evidence="6 17" id="KW-0004">4Fe-4S</keyword>